<evidence type="ECO:0000313" key="1">
    <source>
        <dbReference type="EMBL" id="KWS05991.1"/>
    </source>
</evidence>
<dbReference type="Proteomes" id="UP000023435">
    <property type="component" value="Unassembled WGS sequence"/>
</dbReference>
<gene>
    <name evidence="1" type="ORF">AZ78_3545</name>
</gene>
<sequence length="86" mass="9355">MEFVHCASFERPWGRTPPTAGGRCPTARVFDAREPAASSLLRVAPSPCVAIQIPPWPERSAPGHDPVRMHPARLRANGGPEFLLVC</sequence>
<protein>
    <submittedName>
        <fullName evidence="1">Uncharacterized protein</fullName>
    </submittedName>
</protein>
<keyword evidence="2" id="KW-1185">Reference proteome</keyword>
<comment type="caution">
    <text evidence="1">The sequence shown here is derived from an EMBL/GenBank/DDBJ whole genome shotgun (WGS) entry which is preliminary data.</text>
</comment>
<organism evidence="1 2">
    <name type="scientific">Lysobacter capsici AZ78</name>
    <dbReference type="NCBI Taxonomy" id="1444315"/>
    <lineage>
        <taxon>Bacteria</taxon>
        <taxon>Pseudomonadati</taxon>
        <taxon>Pseudomonadota</taxon>
        <taxon>Gammaproteobacteria</taxon>
        <taxon>Lysobacterales</taxon>
        <taxon>Lysobacteraceae</taxon>
        <taxon>Lysobacter</taxon>
    </lineage>
</organism>
<reference evidence="1 2" key="1">
    <citation type="journal article" date="2014" name="Genome Announc.">
        <title>Draft Genome Sequence of Lysobacter capsici AZ78, a Bacterium Antagonistic to Plant-Pathogenic Oomycetes.</title>
        <authorList>
            <person name="Puopolo G."/>
            <person name="Sonego P."/>
            <person name="Engelen K."/>
            <person name="Pertot I."/>
        </authorList>
    </citation>
    <scope>NUCLEOTIDE SEQUENCE [LARGE SCALE GENOMIC DNA]</scope>
    <source>
        <strain evidence="1 2">AZ78</strain>
    </source>
</reference>
<name>A0A125MNA8_9GAMM</name>
<dbReference type="EMBL" id="JAJA02000001">
    <property type="protein sequence ID" value="KWS05991.1"/>
    <property type="molecule type" value="Genomic_DNA"/>
</dbReference>
<evidence type="ECO:0000313" key="2">
    <source>
        <dbReference type="Proteomes" id="UP000023435"/>
    </source>
</evidence>
<accession>A0A125MNA8</accession>
<proteinExistence type="predicted"/>
<dbReference type="AlphaFoldDB" id="A0A125MNA8"/>